<comment type="caution">
    <text evidence="1">The sequence shown here is derived from an EMBL/GenBank/DDBJ whole genome shotgun (WGS) entry which is preliminary data.</text>
</comment>
<organism evidence="1 2">
    <name type="scientific">Cryptosporangium japonicum</name>
    <dbReference type="NCBI Taxonomy" id="80872"/>
    <lineage>
        <taxon>Bacteria</taxon>
        <taxon>Bacillati</taxon>
        <taxon>Actinomycetota</taxon>
        <taxon>Actinomycetes</taxon>
        <taxon>Cryptosporangiales</taxon>
        <taxon>Cryptosporangiaceae</taxon>
        <taxon>Cryptosporangium</taxon>
    </lineage>
</organism>
<reference evidence="1 2" key="1">
    <citation type="journal article" date="2019" name="Int. J. Syst. Evol. Microbiol.">
        <title>The Global Catalogue of Microorganisms (GCM) 10K type strain sequencing project: providing services to taxonomists for standard genome sequencing and annotation.</title>
        <authorList>
            <consortium name="The Broad Institute Genomics Platform"/>
            <consortium name="The Broad Institute Genome Sequencing Center for Infectious Disease"/>
            <person name="Wu L."/>
            <person name="Ma J."/>
        </authorList>
    </citation>
    <scope>NUCLEOTIDE SEQUENCE [LARGE SCALE GENOMIC DNA]</scope>
    <source>
        <strain evidence="1 2">JCM 10425</strain>
    </source>
</reference>
<gene>
    <name evidence="1" type="ORF">GCM10009539_81780</name>
</gene>
<name>A0ABN0V8X6_9ACTN</name>
<dbReference type="EMBL" id="BAAAGX010000046">
    <property type="protein sequence ID" value="GAA0281561.1"/>
    <property type="molecule type" value="Genomic_DNA"/>
</dbReference>
<dbReference type="InterPro" id="IPR036689">
    <property type="entry name" value="ESAT-6-like_sf"/>
</dbReference>
<dbReference type="Gene3D" id="1.10.287.1060">
    <property type="entry name" value="ESAT-6-like"/>
    <property type="match status" value="1"/>
</dbReference>
<protein>
    <recommendedName>
        <fullName evidence="3">WXG100 family type VII secretion target</fullName>
    </recommendedName>
</protein>
<keyword evidence="2" id="KW-1185">Reference proteome</keyword>
<dbReference type="SUPFAM" id="SSF140453">
    <property type="entry name" value="EsxAB dimer-like"/>
    <property type="match status" value="1"/>
</dbReference>
<evidence type="ECO:0000313" key="1">
    <source>
        <dbReference type="EMBL" id="GAA0281561.1"/>
    </source>
</evidence>
<dbReference type="Proteomes" id="UP001500967">
    <property type="component" value="Unassembled WGS sequence"/>
</dbReference>
<dbReference type="RefSeq" id="WP_344654346.1">
    <property type="nucleotide sequence ID" value="NZ_BAAAGX010000046.1"/>
</dbReference>
<evidence type="ECO:0008006" key="3">
    <source>
        <dbReference type="Google" id="ProtNLM"/>
    </source>
</evidence>
<proteinExistence type="predicted"/>
<accession>A0ABN0V8X6</accession>
<evidence type="ECO:0000313" key="2">
    <source>
        <dbReference type="Proteomes" id="UP001500967"/>
    </source>
</evidence>
<sequence length="100" mass="11081">MPLEADDIFYEFEGVQLVSEAIASFCKQMDTNLAEVDAAFASMTWESPDSKALFEQCKTQWHQGADGLRNVLQTQLAPKVGQAGIDMHELDKKVGARFLA</sequence>